<feature type="domain" description="RecJ OB" evidence="8">
    <location>
        <begin position="462"/>
        <end position="562"/>
    </location>
</feature>
<evidence type="ECO:0000256" key="1">
    <source>
        <dbReference type="ARBA" id="ARBA00005915"/>
    </source>
</evidence>
<keyword evidence="4" id="KW-0378">Hydrolase</keyword>
<protein>
    <recommendedName>
        <fullName evidence="2">Single-stranded-DNA-specific exonuclease RecJ</fullName>
    </recommendedName>
</protein>
<feature type="domain" description="DDH" evidence="6">
    <location>
        <begin position="80"/>
        <end position="213"/>
    </location>
</feature>
<dbReference type="EMBL" id="CP047593">
    <property type="protein sequence ID" value="QHI69677.1"/>
    <property type="molecule type" value="Genomic_DNA"/>
</dbReference>
<keyword evidence="10" id="KW-1185">Reference proteome</keyword>
<dbReference type="GO" id="GO:0008409">
    <property type="term" value="F:5'-3' exonuclease activity"/>
    <property type="evidence" value="ECO:0007669"/>
    <property type="project" value="InterPro"/>
</dbReference>
<evidence type="ECO:0000256" key="3">
    <source>
        <dbReference type="ARBA" id="ARBA00022722"/>
    </source>
</evidence>
<evidence type="ECO:0000313" key="9">
    <source>
        <dbReference type="EMBL" id="QHI69677.1"/>
    </source>
</evidence>
<dbReference type="SUPFAM" id="SSF64182">
    <property type="entry name" value="DHH phosphoesterases"/>
    <property type="match status" value="1"/>
</dbReference>
<evidence type="ECO:0000256" key="2">
    <source>
        <dbReference type="ARBA" id="ARBA00019841"/>
    </source>
</evidence>
<evidence type="ECO:0000256" key="5">
    <source>
        <dbReference type="ARBA" id="ARBA00022839"/>
    </source>
</evidence>
<comment type="similarity">
    <text evidence="1">Belongs to the RecJ family.</text>
</comment>
<dbReference type="InterPro" id="IPR004610">
    <property type="entry name" value="RecJ"/>
</dbReference>
<dbReference type="PANTHER" id="PTHR30255">
    <property type="entry name" value="SINGLE-STRANDED-DNA-SPECIFIC EXONUCLEASE RECJ"/>
    <property type="match status" value="1"/>
</dbReference>
<sequence length="570" mass="62089">MSRVWKFKPCEEALVERLFQCLENVPKPLAALLVQRGCTTAEDAYDFMNPALSTLRDPFELPDMTPAVERVRRALADGEKITVFGDYDADGVCSTALMVRVLRGLGGNVSAYIPGRLENGYGLSPDALQTCVELHGPSLIVTVDCGTGAVAAVEAARERGVDIVVTDHHEPGEKIASAVAVVNPKRVENHPASILAGVGVAFKVCHALIKAGRDDTCAASTLFDLKSVLDFVAVATVTDMVPLLGENRALVRAGFQTLENSAWPGWGALKRVSGLRGPLETWHAGFTFGPRINAAGRVGRADAALDLFLTDLPEKADELAALLDESNRERQAIERDIVKEAVDEIDSWFDETRHFGLVVAREGWHAGVIGIVASRLIQRYGRPVAVIGIDGDRGRGSCRSIEAFSVLDGLHACADLLVRHGGHEMAAGLEVKTENLDAFRKCFNDYAYKRLKDVDLSPVLEIDRMVDLSEIDSLLMSGLRRTGPFGQDNPEPIWAVMNVNVADSRILKEKHLKLTFTDGRNRVDAIGFNMAEKLPDGPVDIAFSLHENTWNGRTSLQLNLKDIRPTQAQA</sequence>
<dbReference type="InterPro" id="IPR051673">
    <property type="entry name" value="SSDNA_exonuclease_RecJ"/>
</dbReference>
<feature type="domain" description="DHHA1" evidence="7">
    <location>
        <begin position="358"/>
        <end position="447"/>
    </location>
</feature>
<organism evidence="9 10">
    <name type="scientific">Tichowtungia aerotolerans</name>
    <dbReference type="NCBI Taxonomy" id="2697043"/>
    <lineage>
        <taxon>Bacteria</taxon>
        <taxon>Pseudomonadati</taxon>
        <taxon>Kiritimatiellota</taxon>
        <taxon>Tichowtungiia</taxon>
        <taxon>Tichowtungiales</taxon>
        <taxon>Tichowtungiaceae</taxon>
        <taxon>Tichowtungia</taxon>
    </lineage>
</organism>
<accession>A0A6P1M746</accession>
<keyword evidence="5 9" id="KW-0269">Exonuclease</keyword>
<dbReference type="GO" id="GO:0006281">
    <property type="term" value="P:DNA repair"/>
    <property type="evidence" value="ECO:0007669"/>
    <property type="project" value="InterPro"/>
</dbReference>
<dbReference type="GO" id="GO:0006310">
    <property type="term" value="P:DNA recombination"/>
    <property type="evidence" value="ECO:0007669"/>
    <property type="project" value="InterPro"/>
</dbReference>
<dbReference type="Gene3D" id="3.90.1640.30">
    <property type="match status" value="1"/>
</dbReference>
<evidence type="ECO:0000313" key="10">
    <source>
        <dbReference type="Proteomes" id="UP000464954"/>
    </source>
</evidence>
<evidence type="ECO:0000259" key="6">
    <source>
        <dbReference type="Pfam" id="PF01368"/>
    </source>
</evidence>
<dbReference type="RefSeq" id="WP_160628859.1">
    <property type="nucleotide sequence ID" value="NZ_CP047593.1"/>
</dbReference>
<dbReference type="Gene3D" id="3.10.310.30">
    <property type="match status" value="1"/>
</dbReference>
<evidence type="ECO:0000259" key="7">
    <source>
        <dbReference type="Pfam" id="PF02272"/>
    </source>
</evidence>
<dbReference type="PANTHER" id="PTHR30255:SF2">
    <property type="entry name" value="SINGLE-STRANDED-DNA-SPECIFIC EXONUCLEASE RECJ"/>
    <property type="match status" value="1"/>
</dbReference>
<dbReference type="KEGG" id="taer:GT409_09500"/>
<dbReference type="AlphaFoldDB" id="A0A6P1M746"/>
<gene>
    <name evidence="9" type="primary">recJ</name>
    <name evidence="9" type="ORF">GT409_09500</name>
</gene>
<dbReference type="InterPro" id="IPR038763">
    <property type="entry name" value="DHH_sf"/>
</dbReference>
<dbReference type="Pfam" id="PF02272">
    <property type="entry name" value="DHHA1"/>
    <property type="match status" value="1"/>
</dbReference>
<dbReference type="InterPro" id="IPR003156">
    <property type="entry name" value="DHHA1_dom"/>
</dbReference>
<dbReference type="GO" id="GO:0003676">
    <property type="term" value="F:nucleic acid binding"/>
    <property type="evidence" value="ECO:0007669"/>
    <property type="project" value="InterPro"/>
</dbReference>
<dbReference type="Pfam" id="PF01368">
    <property type="entry name" value="DHH"/>
    <property type="match status" value="1"/>
</dbReference>
<proteinExistence type="inferred from homology"/>
<dbReference type="Pfam" id="PF17768">
    <property type="entry name" value="RecJ_OB"/>
    <property type="match status" value="1"/>
</dbReference>
<dbReference type="InterPro" id="IPR041122">
    <property type="entry name" value="RecJ_OB"/>
</dbReference>
<reference evidence="9 10" key="1">
    <citation type="submission" date="2020-01" db="EMBL/GenBank/DDBJ databases">
        <title>Ponticoccus aerotolerans gen. nov., sp. nov., an anaerobic bacterium and proposal of Ponticoccusceae fam. nov., Ponticoccusles ord. nov. and Ponticoccuse classis nov. in the phylum Kiritimatiellaeota.</title>
        <authorList>
            <person name="Zhou L.Y."/>
            <person name="Du Z.J."/>
        </authorList>
    </citation>
    <scope>NUCLEOTIDE SEQUENCE [LARGE SCALE GENOMIC DNA]</scope>
    <source>
        <strain evidence="9 10">S-5007</strain>
    </source>
</reference>
<evidence type="ECO:0000256" key="4">
    <source>
        <dbReference type="ARBA" id="ARBA00022801"/>
    </source>
</evidence>
<dbReference type="Proteomes" id="UP000464954">
    <property type="component" value="Chromosome"/>
</dbReference>
<dbReference type="NCBIfam" id="TIGR00644">
    <property type="entry name" value="recJ"/>
    <property type="match status" value="1"/>
</dbReference>
<dbReference type="InterPro" id="IPR001667">
    <property type="entry name" value="DDH_dom"/>
</dbReference>
<evidence type="ECO:0000259" key="8">
    <source>
        <dbReference type="Pfam" id="PF17768"/>
    </source>
</evidence>
<keyword evidence="3" id="KW-0540">Nuclease</keyword>
<name>A0A6P1M746_9BACT</name>